<proteinExistence type="predicted"/>
<organism evidence="2">
    <name type="scientific">Siphoviridae sp. ct87j35</name>
    <dbReference type="NCBI Taxonomy" id="2825356"/>
    <lineage>
        <taxon>Viruses</taxon>
        <taxon>Duplodnaviria</taxon>
        <taxon>Heunggongvirae</taxon>
        <taxon>Uroviricota</taxon>
        <taxon>Caudoviricetes</taxon>
    </lineage>
</organism>
<feature type="transmembrane region" description="Helical" evidence="1">
    <location>
        <begin position="12"/>
        <end position="29"/>
    </location>
</feature>
<reference evidence="2" key="1">
    <citation type="journal article" date="2021" name="Proc. Natl. Acad. Sci. U.S.A.">
        <title>A Catalog of Tens of Thousands of Viruses from Human Metagenomes Reveals Hidden Associations with Chronic Diseases.</title>
        <authorList>
            <person name="Tisza M.J."/>
            <person name="Buck C.B."/>
        </authorList>
    </citation>
    <scope>NUCLEOTIDE SEQUENCE</scope>
    <source>
        <strain evidence="2">Ct87j35</strain>
    </source>
</reference>
<accession>A0A8S5V4N9</accession>
<evidence type="ECO:0000313" key="2">
    <source>
        <dbReference type="EMBL" id="DAG01670.1"/>
    </source>
</evidence>
<protein>
    <submittedName>
        <fullName evidence="2">Uncharacterized protein</fullName>
    </submittedName>
</protein>
<keyword evidence="1" id="KW-1133">Transmembrane helix</keyword>
<sequence>MYIILQSFYIPAFSYILPPFHSIFLYLYYNA</sequence>
<name>A0A8S5V4N9_9CAUD</name>
<keyword evidence="1" id="KW-0812">Transmembrane</keyword>
<dbReference type="EMBL" id="BK016196">
    <property type="protein sequence ID" value="DAG01670.1"/>
    <property type="molecule type" value="Genomic_DNA"/>
</dbReference>
<keyword evidence="1" id="KW-0472">Membrane</keyword>
<evidence type="ECO:0000256" key="1">
    <source>
        <dbReference type="SAM" id="Phobius"/>
    </source>
</evidence>